<feature type="compositionally biased region" description="Basic and acidic residues" evidence="2">
    <location>
        <begin position="1"/>
        <end position="12"/>
    </location>
</feature>
<dbReference type="PROSITE" id="PS50975">
    <property type="entry name" value="ATP_GRASP"/>
    <property type="match status" value="1"/>
</dbReference>
<dbReference type="NCBIfam" id="TIGR02291">
    <property type="entry name" value="rimK_rel_E_lig"/>
    <property type="match status" value="1"/>
</dbReference>
<reference evidence="4 5" key="1">
    <citation type="submission" date="2022-10" db="EMBL/GenBank/DDBJ databases">
        <title>Luteolibacter flavescens strain MCCC 1K03193, whole genome shotgun sequencing project.</title>
        <authorList>
            <person name="Zhao G."/>
            <person name="Shen L."/>
        </authorList>
    </citation>
    <scope>NUCLEOTIDE SEQUENCE [LARGE SCALE GENOMIC DNA]</scope>
    <source>
        <strain evidence="4 5">MCCC 1K03193</strain>
    </source>
</reference>
<dbReference type="InterPro" id="IPR039523">
    <property type="entry name" value="RimK-rel_E_lig_ATP-grasp"/>
</dbReference>
<organism evidence="4 5">
    <name type="scientific">Luteolibacter flavescens</name>
    <dbReference type="NCBI Taxonomy" id="1859460"/>
    <lineage>
        <taxon>Bacteria</taxon>
        <taxon>Pseudomonadati</taxon>
        <taxon>Verrucomicrobiota</taxon>
        <taxon>Verrucomicrobiia</taxon>
        <taxon>Verrucomicrobiales</taxon>
        <taxon>Verrucomicrobiaceae</taxon>
        <taxon>Luteolibacter</taxon>
    </lineage>
</organism>
<dbReference type="RefSeq" id="WP_264499138.1">
    <property type="nucleotide sequence ID" value="NZ_JAPDDS010000001.1"/>
</dbReference>
<keyword evidence="5" id="KW-1185">Reference proteome</keyword>
<evidence type="ECO:0000256" key="2">
    <source>
        <dbReference type="SAM" id="MobiDB-lite"/>
    </source>
</evidence>
<dbReference type="PANTHER" id="PTHR21621">
    <property type="entry name" value="RIBOSOMAL PROTEIN S6 MODIFICATION PROTEIN"/>
    <property type="match status" value="1"/>
</dbReference>
<dbReference type="InterPro" id="IPR011761">
    <property type="entry name" value="ATP-grasp"/>
</dbReference>
<evidence type="ECO:0000259" key="3">
    <source>
        <dbReference type="PROSITE" id="PS50975"/>
    </source>
</evidence>
<evidence type="ECO:0000256" key="1">
    <source>
        <dbReference type="PROSITE-ProRule" id="PRU00409"/>
    </source>
</evidence>
<feature type="region of interest" description="Disordered" evidence="2">
    <location>
        <begin position="1"/>
        <end position="27"/>
    </location>
</feature>
<dbReference type="Pfam" id="PF14397">
    <property type="entry name" value="ATPgrasp_ST"/>
    <property type="match status" value="1"/>
</dbReference>
<sequence>MTTDDRQEEKASEAVSPQPAGPLSVASKPTAPVVRRWWHRWIRTPSELRAMGVVGINMRNARFLLPNNPRKLYDLVDNKLRTKQLAVEKEMAVPETYGVISSPRDAAMIHRLLGNRDSFVIKPARGSGGKGVLVIVAREGDWFIKPSGSRLSLDEIRHHCSNILAGLFSLGGKRDVGLIEYRVHPARVLTEISFQGAPDIRVVMLHGYPVMAMLRAATRESDGRANLHQGAIGIGIDLATGRTIRAVHHGHPIERHPDLKVPVVGVQLPHWDAILDIAVTCHEMTGLGYLGVDVMIDEEKGPLMIEVNARPGLAIQLANGVGLLRRLEPALNRHVSHPHDSREQKIDFSRRTFAAS</sequence>
<dbReference type="SUPFAM" id="SSF56059">
    <property type="entry name" value="Glutathione synthetase ATP-binding domain-like"/>
    <property type="match status" value="1"/>
</dbReference>
<feature type="domain" description="ATP-grasp" evidence="3">
    <location>
        <begin position="83"/>
        <end position="336"/>
    </location>
</feature>
<keyword evidence="1" id="KW-0547">Nucleotide-binding</keyword>
<evidence type="ECO:0000313" key="4">
    <source>
        <dbReference type="EMBL" id="MCW1883175.1"/>
    </source>
</evidence>
<dbReference type="PANTHER" id="PTHR21621:SF0">
    <property type="entry name" value="BETA-CITRYLGLUTAMATE SYNTHASE B-RELATED"/>
    <property type="match status" value="1"/>
</dbReference>
<dbReference type="Proteomes" id="UP001207930">
    <property type="component" value="Unassembled WGS sequence"/>
</dbReference>
<dbReference type="EMBL" id="JAPDDS010000001">
    <property type="protein sequence ID" value="MCW1883175.1"/>
    <property type="molecule type" value="Genomic_DNA"/>
</dbReference>
<comment type="caution">
    <text evidence="4">The sequence shown here is derived from an EMBL/GenBank/DDBJ whole genome shotgun (WGS) entry which is preliminary data.</text>
</comment>
<name>A0ABT3FI29_9BACT</name>
<proteinExistence type="predicted"/>
<dbReference type="InterPro" id="IPR011758">
    <property type="entry name" value="RimK-rel_E_lig"/>
</dbReference>
<dbReference type="Gene3D" id="3.30.470.20">
    <property type="entry name" value="ATP-grasp fold, B domain"/>
    <property type="match status" value="1"/>
</dbReference>
<protein>
    <submittedName>
        <fullName evidence="4">Alpha-L-glutamate ligase-like protein</fullName>
    </submittedName>
</protein>
<accession>A0ABT3FI29</accession>
<gene>
    <name evidence="4" type="ORF">OKA04_00440</name>
</gene>
<keyword evidence="1" id="KW-0067">ATP-binding</keyword>
<evidence type="ECO:0000313" key="5">
    <source>
        <dbReference type="Proteomes" id="UP001207930"/>
    </source>
</evidence>